<dbReference type="EMBL" id="CM043020">
    <property type="protein sequence ID" value="KAI4459188.1"/>
    <property type="molecule type" value="Genomic_DNA"/>
</dbReference>
<evidence type="ECO:0000313" key="1">
    <source>
        <dbReference type="EMBL" id="KAI4459188.1"/>
    </source>
</evidence>
<organism evidence="1 2">
    <name type="scientific">Holotrichia oblita</name>
    <name type="common">Chafer beetle</name>
    <dbReference type="NCBI Taxonomy" id="644536"/>
    <lineage>
        <taxon>Eukaryota</taxon>
        <taxon>Metazoa</taxon>
        <taxon>Ecdysozoa</taxon>
        <taxon>Arthropoda</taxon>
        <taxon>Hexapoda</taxon>
        <taxon>Insecta</taxon>
        <taxon>Pterygota</taxon>
        <taxon>Neoptera</taxon>
        <taxon>Endopterygota</taxon>
        <taxon>Coleoptera</taxon>
        <taxon>Polyphaga</taxon>
        <taxon>Scarabaeiformia</taxon>
        <taxon>Scarabaeidae</taxon>
        <taxon>Melolonthinae</taxon>
        <taxon>Holotrichia</taxon>
    </lineage>
</organism>
<evidence type="ECO:0000313" key="2">
    <source>
        <dbReference type="Proteomes" id="UP001056778"/>
    </source>
</evidence>
<dbReference type="Proteomes" id="UP001056778">
    <property type="component" value="Chromosome 6"/>
</dbReference>
<sequence length="392" mass="43726">MMLKQVYYSYILYVFILLYTVVLCQIPDCRTPNNVYGICVEIQNCKRLFDEVVTDNKDAFPFIRASRCDPYNHTGLPKVCCGPDISFTNTSDSDDLKEGVTQKVGSVTTTLSPPSSENTILPRTCGRQKIFLDDKIYGGKQASIGEFPWLARLVYLSRDNRTNLGCSGFLIHSKFVLTAAHCLVGQYIKYLGSVQGVILGVYNDTTGRICVEQFCTDPPRNVSALPAIIHPNYEPNTHNHDIALIPLKEKIAFTNYIRAICLPQTTTNAIDFTVSGWGRTESGNSTAKLKVVVPRVNPAFCEERYRTVGQSLTDRQLCAGGEQGYSACTGDSGGPLMAMTKDDVWYAEGIVSFGASRCGIENWPSVYTHIPKYYDWVLEQIKNTLKTYNVDR</sequence>
<name>A0ACB9SXI5_HOLOL</name>
<accession>A0ACB9SXI5</accession>
<gene>
    <name evidence="1" type="ORF">MML48_6g00015871</name>
</gene>
<comment type="caution">
    <text evidence="1">The sequence shown here is derived from an EMBL/GenBank/DDBJ whole genome shotgun (WGS) entry which is preliminary data.</text>
</comment>
<proteinExistence type="predicted"/>
<keyword evidence="2" id="KW-1185">Reference proteome</keyword>
<protein>
    <submittedName>
        <fullName evidence="1">Uncharacterized protein</fullName>
    </submittedName>
</protein>
<reference evidence="1" key="1">
    <citation type="submission" date="2022-04" db="EMBL/GenBank/DDBJ databases">
        <title>Chromosome-scale genome assembly of Holotrichia oblita Faldermann.</title>
        <authorList>
            <person name="Rongchong L."/>
        </authorList>
    </citation>
    <scope>NUCLEOTIDE SEQUENCE</scope>
    <source>
        <strain evidence="1">81SQS9</strain>
    </source>
</reference>